<accession>A0A931AI47</accession>
<sequence length="68" mass="7259">MLHFIDVSDGTVLDTIRLDGGTLVYDTGEARDVVESVRRRTPGGSDQAVYDALVAGGWSNGYATIRAT</sequence>
<evidence type="ECO:0000313" key="1">
    <source>
        <dbReference type="EMBL" id="MBF8193276.1"/>
    </source>
</evidence>
<dbReference type="AlphaFoldDB" id="A0A931AI47"/>
<keyword evidence="2" id="KW-1185">Reference proteome</keyword>
<dbReference type="EMBL" id="JADOGI010000269">
    <property type="protein sequence ID" value="MBF8193276.1"/>
    <property type="molecule type" value="Genomic_DNA"/>
</dbReference>
<reference evidence="1" key="1">
    <citation type="submission" date="2020-11" db="EMBL/GenBank/DDBJ databases">
        <title>Whole-genome analyses of Nonomuraea sp. K274.</title>
        <authorList>
            <person name="Veyisoglu A."/>
        </authorList>
    </citation>
    <scope>NUCLEOTIDE SEQUENCE</scope>
    <source>
        <strain evidence="1">K274</strain>
    </source>
</reference>
<dbReference type="RefSeq" id="WP_195902145.1">
    <property type="nucleotide sequence ID" value="NZ_JADOGI010000269.1"/>
</dbReference>
<gene>
    <name evidence="1" type="ORF">ITP53_47940</name>
</gene>
<protein>
    <submittedName>
        <fullName evidence="1">Uncharacterized protein</fullName>
    </submittedName>
</protein>
<organism evidence="1 2">
    <name type="scientific">Nonomuraea cypriaca</name>
    <dbReference type="NCBI Taxonomy" id="1187855"/>
    <lineage>
        <taxon>Bacteria</taxon>
        <taxon>Bacillati</taxon>
        <taxon>Actinomycetota</taxon>
        <taxon>Actinomycetes</taxon>
        <taxon>Streptosporangiales</taxon>
        <taxon>Streptosporangiaceae</taxon>
        <taxon>Nonomuraea</taxon>
    </lineage>
</organism>
<comment type="caution">
    <text evidence="1">The sequence shown here is derived from an EMBL/GenBank/DDBJ whole genome shotgun (WGS) entry which is preliminary data.</text>
</comment>
<dbReference type="Proteomes" id="UP000605361">
    <property type="component" value="Unassembled WGS sequence"/>
</dbReference>
<proteinExistence type="predicted"/>
<evidence type="ECO:0000313" key="2">
    <source>
        <dbReference type="Proteomes" id="UP000605361"/>
    </source>
</evidence>
<name>A0A931AI47_9ACTN</name>